<evidence type="ECO:0000313" key="1">
    <source>
        <dbReference type="EMBL" id="KAK1132599.1"/>
    </source>
</evidence>
<dbReference type="EMBL" id="JAHYIQ010000004">
    <property type="protein sequence ID" value="KAK1132599.1"/>
    <property type="molecule type" value="Genomic_DNA"/>
</dbReference>
<gene>
    <name evidence="1" type="ORF">K0M31_013984</name>
</gene>
<keyword evidence="2" id="KW-1185">Reference proteome</keyword>
<proteinExistence type="predicted"/>
<dbReference type="Proteomes" id="UP001177670">
    <property type="component" value="Unassembled WGS sequence"/>
</dbReference>
<evidence type="ECO:0000313" key="2">
    <source>
        <dbReference type="Proteomes" id="UP001177670"/>
    </source>
</evidence>
<protein>
    <submittedName>
        <fullName evidence="1">Uncharacterized protein</fullName>
    </submittedName>
</protein>
<organism evidence="1 2">
    <name type="scientific">Melipona bicolor</name>
    <dbReference type="NCBI Taxonomy" id="60889"/>
    <lineage>
        <taxon>Eukaryota</taxon>
        <taxon>Metazoa</taxon>
        <taxon>Ecdysozoa</taxon>
        <taxon>Arthropoda</taxon>
        <taxon>Hexapoda</taxon>
        <taxon>Insecta</taxon>
        <taxon>Pterygota</taxon>
        <taxon>Neoptera</taxon>
        <taxon>Endopterygota</taxon>
        <taxon>Hymenoptera</taxon>
        <taxon>Apocrita</taxon>
        <taxon>Aculeata</taxon>
        <taxon>Apoidea</taxon>
        <taxon>Anthophila</taxon>
        <taxon>Apidae</taxon>
        <taxon>Melipona</taxon>
    </lineage>
</organism>
<dbReference type="AlphaFoldDB" id="A0AA40KTX7"/>
<sequence length="90" mass="10433">MLLFECFDYFLNFADESGNGQDESATTLHKECGELNKRGTTLTNFRSSTYLKRDYWNPNETEVSNFSNFKKNLYDENASACENAFSFLIQ</sequence>
<accession>A0AA40KTX7</accession>
<name>A0AA40KTX7_9HYME</name>
<comment type="caution">
    <text evidence="1">The sequence shown here is derived from an EMBL/GenBank/DDBJ whole genome shotgun (WGS) entry which is preliminary data.</text>
</comment>
<reference evidence="1" key="1">
    <citation type="submission" date="2021-10" db="EMBL/GenBank/DDBJ databases">
        <title>Melipona bicolor Genome sequencing and assembly.</title>
        <authorList>
            <person name="Araujo N.S."/>
            <person name="Arias M.C."/>
        </authorList>
    </citation>
    <scope>NUCLEOTIDE SEQUENCE</scope>
    <source>
        <strain evidence="1">USP_2M_L1-L4_2017</strain>
        <tissue evidence="1">Whole body</tissue>
    </source>
</reference>